<evidence type="ECO:0000256" key="11">
    <source>
        <dbReference type="ARBA" id="ARBA00022989"/>
    </source>
</evidence>
<keyword evidence="14" id="KW-0325">Glycoprotein</keyword>
<evidence type="ECO:0000256" key="13">
    <source>
        <dbReference type="ARBA" id="ARBA00023170"/>
    </source>
</evidence>
<dbReference type="GO" id="GO:0016020">
    <property type="term" value="C:membrane"/>
    <property type="evidence" value="ECO:0007669"/>
    <property type="project" value="UniProtKB-SubCell"/>
</dbReference>
<evidence type="ECO:0000256" key="2">
    <source>
        <dbReference type="ARBA" id="ARBA00022527"/>
    </source>
</evidence>
<keyword evidence="6" id="KW-0732">Signal</keyword>
<evidence type="ECO:0000256" key="15">
    <source>
        <dbReference type="PROSITE-ProRule" id="PRU10141"/>
    </source>
</evidence>
<keyword evidence="13" id="KW-0675">Receptor</keyword>
<keyword evidence="7" id="KW-0677">Repeat</keyword>
<evidence type="ECO:0000256" key="4">
    <source>
        <dbReference type="ARBA" id="ARBA00022679"/>
    </source>
</evidence>
<dbReference type="GO" id="GO:0005524">
    <property type="term" value="F:ATP binding"/>
    <property type="evidence" value="ECO:0007669"/>
    <property type="project" value="UniProtKB-UniRule"/>
</dbReference>
<keyword evidence="10 15" id="KW-0067">ATP-binding</keyword>
<keyword evidence="12" id="KW-0472">Membrane</keyword>
<dbReference type="GO" id="GO:0004674">
    <property type="term" value="F:protein serine/threonine kinase activity"/>
    <property type="evidence" value="ECO:0007669"/>
    <property type="project" value="UniProtKB-KW"/>
</dbReference>
<dbReference type="SMART" id="SM00220">
    <property type="entry name" value="S_TKc"/>
    <property type="match status" value="1"/>
</dbReference>
<evidence type="ECO:0000256" key="14">
    <source>
        <dbReference type="ARBA" id="ARBA00023180"/>
    </source>
</evidence>
<keyword evidence="3" id="KW-0597">Phosphoprotein</keyword>
<keyword evidence="5" id="KW-0812">Transmembrane</keyword>
<dbReference type="Proteomes" id="UP000796880">
    <property type="component" value="Unassembled WGS sequence"/>
</dbReference>
<gene>
    <name evidence="18" type="ORF">FNV43_RR25026</name>
</gene>
<comment type="subcellular location">
    <subcellularLocation>
        <location evidence="1">Membrane</location>
        <topology evidence="1">Single-pass membrane protein</topology>
    </subcellularLocation>
</comment>
<evidence type="ECO:0000256" key="7">
    <source>
        <dbReference type="ARBA" id="ARBA00022737"/>
    </source>
</evidence>
<dbReference type="InterPro" id="IPR001245">
    <property type="entry name" value="Ser-Thr/Tyr_kinase_cat_dom"/>
</dbReference>
<dbReference type="InterPro" id="IPR008271">
    <property type="entry name" value="Ser/Thr_kinase_AS"/>
</dbReference>
<dbReference type="InterPro" id="IPR011009">
    <property type="entry name" value="Kinase-like_dom_sf"/>
</dbReference>
<dbReference type="InterPro" id="IPR017441">
    <property type="entry name" value="Protein_kinase_ATP_BS"/>
</dbReference>
<dbReference type="PROSITE" id="PS00107">
    <property type="entry name" value="PROTEIN_KINASE_ATP"/>
    <property type="match status" value="1"/>
</dbReference>
<keyword evidence="19" id="KW-1185">Reference proteome</keyword>
<evidence type="ECO:0000256" key="12">
    <source>
        <dbReference type="ARBA" id="ARBA00023136"/>
    </source>
</evidence>
<evidence type="ECO:0000256" key="9">
    <source>
        <dbReference type="ARBA" id="ARBA00022777"/>
    </source>
</evidence>
<comment type="similarity">
    <text evidence="16">Belongs to the protein kinase superfamily.</text>
</comment>
<evidence type="ECO:0000256" key="5">
    <source>
        <dbReference type="ARBA" id="ARBA00022692"/>
    </source>
</evidence>
<dbReference type="InterPro" id="IPR052059">
    <property type="entry name" value="CR_Ser/Thr_kinase"/>
</dbReference>
<evidence type="ECO:0000259" key="17">
    <source>
        <dbReference type="PROSITE" id="PS50011"/>
    </source>
</evidence>
<feature type="binding site" evidence="15">
    <location>
        <position position="76"/>
    </location>
    <ligand>
        <name>ATP</name>
        <dbReference type="ChEBI" id="CHEBI:30616"/>
    </ligand>
</feature>
<dbReference type="Gene3D" id="1.10.510.10">
    <property type="entry name" value="Transferase(Phosphotransferase) domain 1"/>
    <property type="match status" value="1"/>
</dbReference>
<dbReference type="FunFam" id="1.10.510.10:FF:000044">
    <property type="entry name" value="Putative LRR receptor-like serine/threonine-protein kinase"/>
    <property type="match status" value="1"/>
</dbReference>
<dbReference type="AlphaFoldDB" id="A0A8K0DTJ2"/>
<organism evidence="18 19">
    <name type="scientific">Rhamnella rubrinervis</name>
    <dbReference type="NCBI Taxonomy" id="2594499"/>
    <lineage>
        <taxon>Eukaryota</taxon>
        <taxon>Viridiplantae</taxon>
        <taxon>Streptophyta</taxon>
        <taxon>Embryophyta</taxon>
        <taxon>Tracheophyta</taxon>
        <taxon>Spermatophyta</taxon>
        <taxon>Magnoliopsida</taxon>
        <taxon>eudicotyledons</taxon>
        <taxon>Gunneridae</taxon>
        <taxon>Pentapetalae</taxon>
        <taxon>rosids</taxon>
        <taxon>fabids</taxon>
        <taxon>Rosales</taxon>
        <taxon>Rhamnaceae</taxon>
        <taxon>rhamnoid group</taxon>
        <taxon>Rhamneae</taxon>
        <taxon>Rhamnella</taxon>
    </lineage>
</organism>
<sequence>MKLSFVCSKCFSSSTGINLGDNGNPGEEILLDVHAFSYNELKVATNNFSLSNKIGEGGFGSVYKGKLRDGSNVAVKVLSIQSGQGDKEFMAEIASLTNVNHPNLLRLRGGCIGGGPSRILVYEYMENNSLSYFMLGGEKRKSKFNWEIRKQICIGIARGLSYIHEDVKPHIVHRDIKPSNVVLDKDFNPKISDFGLSKLFPEDATHVTTRVAGTLGYLAPEYAISGRLTRKSDVYSFGVLLLEIVTGRSAIDFDLELGEHFLVDKAWEMYKKGNIEQLVDTKLEMKIVQEAVRFIKVGLLCVQEKCSIRPHMSMALKMLNNHVNIDCVEISQPALVTNIMDVKINARRSGSSNHRQNHPHSKPSDVPFFSYYA</sequence>
<dbReference type="SUPFAM" id="SSF56112">
    <property type="entry name" value="Protein kinase-like (PK-like)"/>
    <property type="match status" value="1"/>
</dbReference>
<dbReference type="Pfam" id="PF07714">
    <property type="entry name" value="PK_Tyr_Ser-Thr"/>
    <property type="match status" value="1"/>
</dbReference>
<dbReference type="InterPro" id="IPR000719">
    <property type="entry name" value="Prot_kinase_dom"/>
</dbReference>
<comment type="caution">
    <text evidence="18">The sequence shown here is derived from an EMBL/GenBank/DDBJ whole genome shotgun (WGS) entry which is preliminary data.</text>
</comment>
<name>A0A8K0DTJ2_9ROSA</name>
<keyword evidence="9" id="KW-0418">Kinase</keyword>
<dbReference type="PROSITE" id="PS00108">
    <property type="entry name" value="PROTEIN_KINASE_ST"/>
    <property type="match status" value="1"/>
</dbReference>
<keyword evidence="11" id="KW-1133">Transmembrane helix</keyword>
<evidence type="ECO:0000313" key="18">
    <source>
        <dbReference type="EMBL" id="KAF3433923.1"/>
    </source>
</evidence>
<dbReference type="FunFam" id="3.30.200.20:FF:000162">
    <property type="entry name" value="Adenine nucleotide alpha hydrolase-like domain kinase"/>
    <property type="match status" value="1"/>
</dbReference>
<keyword evidence="8 15" id="KW-0547">Nucleotide-binding</keyword>
<protein>
    <recommendedName>
        <fullName evidence="17">Protein kinase domain-containing protein</fullName>
    </recommendedName>
</protein>
<dbReference type="EMBL" id="VOIH02000011">
    <property type="protein sequence ID" value="KAF3433923.1"/>
    <property type="molecule type" value="Genomic_DNA"/>
</dbReference>
<keyword evidence="2 16" id="KW-0723">Serine/threonine-protein kinase</keyword>
<evidence type="ECO:0000313" key="19">
    <source>
        <dbReference type="Proteomes" id="UP000796880"/>
    </source>
</evidence>
<feature type="domain" description="Protein kinase" evidence="17">
    <location>
        <begin position="48"/>
        <end position="325"/>
    </location>
</feature>
<evidence type="ECO:0000256" key="3">
    <source>
        <dbReference type="ARBA" id="ARBA00022553"/>
    </source>
</evidence>
<proteinExistence type="inferred from homology"/>
<dbReference type="PROSITE" id="PS50011">
    <property type="entry name" value="PROTEIN_KINASE_DOM"/>
    <property type="match status" value="1"/>
</dbReference>
<dbReference type="OrthoDB" id="4062651at2759"/>
<keyword evidence="4" id="KW-0808">Transferase</keyword>
<dbReference type="CDD" id="cd14066">
    <property type="entry name" value="STKc_IRAK"/>
    <property type="match status" value="1"/>
</dbReference>
<dbReference type="Gene3D" id="3.30.200.20">
    <property type="entry name" value="Phosphorylase Kinase, domain 1"/>
    <property type="match status" value="1"/>
</dbReference>
<accession>A0A8K0DTJ2</accession>
<evidence type="ECO:0000256" key="6">
    <source>
        <dbReference type="ARBA" id="ARBA00022729"/>
    </source>
</evidence>
<evidence type="ECO:0000256" key="10">
    <source>
        <dbReference type="ARBA" id="ARBA00022840"/>
    </source>
</evidence>
<dbReference type="PANTHER" id="PTHR47973">
    <property type="entry name" value="CYSTEINE-RICH RECEPTOR-LIKE PROTEIN KINASE 3"/>
    <property type="match status" value="1"/>
</dbReference>
<reference evidence="18" key="1">
    <citation type="submission" date="2020-03" db="EMBL/GenBank/DDBJ databases">
        <title>A high-quality chromosome-level genome assembly of a woody plant with both climbing and erect habits, Rhamnella rubrinervis.</title>
        <authorList>
            <person name="Lu Z."/>
            <person name="Yang Y."/>
            <person name="Zhu X."/>
            <person name="Sun Y."/>
        </authorList>
    </citation>
    <scope>NUCLEOTIDE SEQUENCE</scope>
    <source>
        <strain evidence="18">BYM</strain>
        <tissue evidence="18">Leaf</tissue>
    </source>
</reference>
<evidence type="ECO:0000256" key="1">
    <source>
        <dbReference type="ARBA" id="ARBA00004167"/>
    </source>
</evidence>
<evidence type="ECO:0000256" key="8">
    <source>
        <dbReference type="ARBA" id="ARBA00022741"/>
    </source>
</evidence>
<evidence type="ECO:0000256" key="16">
    <source>
        <dbReference type="RuleBase" id="RU000304"/>
    </source>
</evidence>